<protein>
    <submittedName>
        <fullName evidence="1">Uncharacterized protein</fullName>
    </submittedName>
</protein>
<dbReference type="AlphaFoldDB" id="A0AAU6SRW9"/>
<gene>
    <name evidence="1" type="ORF">MRN70_16060</name>
</gene>
<name>A0AAU6SRW9_UNCXX</name>
<evidence type="ECO:0000313" key="1">
    <source>
        <dbReference type="EMBL" id="XAG22723.1"/>
    </source>
</evidence>
<dbReference type="EMBL" id="CP095339">
    <property type="protein sequence ID" value="XAG22723.1"/>
    <property type="molecule type" value="Genomic_DNA"/>
</dbReference>
<reference evidence="1" key="1">
    <citation type="submission" date="2022-03" db="EMBL/GenBank/DDBJ databases">
        <title>Sea Food Isolates.</title>
        <authorList>
            <person name="Li c."/>
        </authorList>
    </citation>
    <scope>NUCLEOTIDE SEQUENCE</scope>
    <source>
        <strain evidence="1">19PA01SH03</strain>
    </source>
</reference>
<accession>A0AAU6SRW9</accession>
<sequence length="143" mass="16337">MEHKLIYALYSAENTGKTTTLRLLAKKLAEISNFSRSIPESGDFTSIFNVKGMKVAITSAGDDEDGIRSSLEELSEDSDFDILFCASRTKGQTVNYLIERFKDHELRWVDNMYVHCENENQAQLCNEIVADFLFRSLLLELRT</sequence>
<proteinExistence type="predicted"/>
<organism evidence="1">
    <name type="scientific">bacterium 19PA01SH03</name>
    <dbReference type="NCBI Taxonomy" id="2920705"/>
    <lineage>
        <taxon>Bacteria</taxon>
    </lineage>
</organism>